<gene>
    <name evidence="1" type="ORF">GLRG_04229</name>
</gene>
<dbReference type="Proteomes" id="UP000008782">
    <property type="component" value="Unassembled WGS sequence"/>
</dbReference>
<name>E3QDZ7_COLGM</name>
<sequence length="96" mass="10605">MHTHTHTLSLSLSLSRTHTYTEVITFPNSLDQNGKTSVLPGCQRDFLAMWSHTPLLSHSDLQLQLHRRAAHGMAVGYTMCKLAPKPAGGCCFSWLG</sequence>
<proteinExistence type="predicted"/>
<accession>E3QDZ7</accession>
<evidence type="ECO:0000313" key="1">
    <source>
        <dbReference type="EMBL" id="EFQ29085.1"/>
    </source>
</evidence>
<dbReference type="VEuPathDB" id="FungiDB:GLRG_04229"/>
<dbReference type="GeneID" id="24409594"/>
<reference evidence="2" key="1">
    <citation type="journal article" date="2012" name="Nat. Genet.">
        <title>Lifestyle transitions in plant pathogenic Colletotrichum fungi deciphered by genome and transcriptome analyses.</title>
        <authorList>
            <person name="O'Connell R.J."/>
            <person name="Thon M.R."/>
            <person name="Hacquard S."/>
            <person name="Amyotte S.G."/>
            <person name="Kleemann J."/>
            <person name="Torres M.F."/>
            <person name="Damm U."/>
            <person name="Buiate E.A."/>
            <person name="Epstein L."/>
            <person name="Alkan N."/>
            <person name="Altmueller J."/>
            <person name="Alvarado-Balderrama L."/>
            <person name="Bauser C.A."/>
            <person name="Becker C."/>
            <person name="Birren B.W."/>
            <person name="Chen Z."/>
            <person name="Choi J."/>
            <person name="Crouch J.A."/>
            <person name="Duvick J.P."/>
            <person name="Farman M.A."/>
            <person name="Gan P."/>
            <person name="Heiman D."/>
            <person name="Henrissat B."/>
            <person name="Howard R.J."/>
            <person name="Kabbage M."/>
            <person name="Koch C."/>
            <person name="Kracher B."/>
            <person name="Kubo Y."/>
            <person name="Law A.D."/>
            <person name="Lebrun M.-H."/>
            <person name="Lee Y.-H."/>
            <person name="Miyara I."/>
            <person name="Moore N."/>
            <person name="Neumann U."/>
            <person name="Nordstroem K."/>
            <person name="Panaccione D.G."/>
            <person name="Panstruga R."/>
            <person name="Place M."/>
            <person name="Proctor R.H."/>
            <person name="Prusky D."/>
            <person name="Rech G."/>
            <person name="Reinhardt R."/>
            <person name="Rollins J.A."/>
            <person name="Rounsley S."/>
            <person name="Schardl C.L."/>
            <person name="Schwartz D.C."/>
            <person name="Shenoy N."/>
            <person name="Shirasu K."/>
            <person name="Sikhakolli U.R."/>
            <person name="Stueber K."/>
            <person name="Sukno S.A."/>
            <person name="Sweigard J.A."/>
            <person name="Takano Y."/>
            <person name="Takahara H."/>
            <person name="Trail F."/>
            <person name="van der Does H.C."/>
            <person name="Voll L.M."/>
            <person name="Will I."/>
            <person name="Young S."/>
            <person name="Zeng Q."/>
            <person name="Zhang J."/>
            <person name="Zhou S."/>
            <person name="Dickman M.B."/>
            <person name="Schulze-Lefert P."/>
            <person name="Ver Loren van Themaat E."/>
            <person name="Ma L.-J."/>
            <person name="Vaillancourt L.J."/>
        </authorList>
    </citation>
    <scope>NUCLEOTIDE SEQUENCE [LARGE SCALE GENOMIC DNA]</scope>
    <source>
        <strain evidence="2">M1.001 / M2 / FGSC 10212</strain>
    </source>
</reference>
<dbReference type="HOGENOM" id="CLU_2359596_0_0_1"/>
<protein>
    <submittedName>
        <fullName evidence="1">Uncharacterized protein</fullName>
    </submittedName>
</protein>
<evidence type="ECO:0000313" key="2">
    <source>
        <dbReference type="Proteomes" id="UP000008782"/>
    </source>
</evidence>
<organism evidence="2">
    <name type="scientific">Colletotrichum graminicola (strain M1.001 / M2 / FGSC 10212)</name>
    <name type="common">Maize anthracnose fungus</name>
    <name type="synonym">Glomerella graminicola</name>
    <dbReference type="NCBI Taxonomy" id="645133"/>
    <lineage>
        <taxon>Eukaryota</taxon>
        <taxon>Fungi</taxon>
        <taxon>Dikarya</taxon>
        <taxon>Ascomycota</taxon>
        <taxon>Pezizomycotina</taxon>
        <taxon>Sordariomycetes</taxon>
        <taxon>Hypocreomycetidae</taxon>
        <taxon>Glomerellales</taxon>
        <taxon>Glomerellaceae</taxon>
        <taxon>Colletotrichum</taxon>
        <taxon>Colletotrichum graminicola species complex</taxon>
    </lineage>
</organism>
<dbReference type="AlphaFoldDB" id="E3QDZ7"/>
<dbReference type="EMBL" id="GG697343">
    <property type="protein sequence ID" value="EFQ29085.1"/>
    <property type="molecule type" value="Genomic_DNA"/>
</dbReference>
<dbReference type="RefSeq" id="XP_008093105.1">
    <property type="nucleotide sequence ID" value="XM_008094914.1"/>
</dbReference>
<keyword evidence="2" id="KW-1185">Reference proteome</keyword>